<proteinExistence type="predicted"/>
<sequence>MKRLLLNVNYITAVSNIVNVASPNFNHNNIETNQQISDFIKTIATEDFIELNKISEQIADKKISATKLSKKNSKEDLTKIIIKLIGKTDLKNQLTHNLWFIAIESKNSKN</sequence>
<evidence type="ECO:0000313" key="2">
    <source>
        <dbReference type="Proteomes" id="UP000224629"/>
    </source>
</evidence>
<gene>
    <name evidence="1" type="ORF">CSW10_01430</name>
</gene>
<accession>A0ABM6PQX1</accession>
<reference evidence="1" key="1">
    <citation type="submission" date="2017-10" db="EMBL/GenBank/DDBJ databases">
        <title>Genome-wide analysis of the first isolated strain mycoplasma dispar GS01.</title>
        <authorList>
            <person name="Hao H."/>
            <person name="Chen S."/>
            <person name="Zhao P."/>
            <person name="Chu Y."/>
            <person name="Liu Y."/>
        </authorList>
    </citation>
    <scope>NUCLEOTIDE SEQUENCE [LARGE SCALE GENOMIC DNA]</scope>
    <source>
        <strain evidence="1">GS01</strain>
    </source>
</reference>
<organism evidence="1 2">
    <name type="scientific">Mesomycoplasma dispar</name>
    <dbReference type="NCBI Taxonomy" id="86660"/>
    <lineage>
        <taxon>Bacteria</taxon>
        <taxon>Bacillati</taxon>
        <taxon>Mycoplasmatota</taxon>
        <taxon>Mycoplasmoidales</taxon>
        <taxon>Metamycoplasmataceae</taxon>
        <taxon>Mesomycoplasma</taxon>
    </lineage>
</organism>
<dbReference type="Proteomes" id="UP000224629">
    <property type="component" value="Chromosome"/>
</dbReference>
<dbReference type="RefSeq" id="WP_099451883.1">
    <property type="nucleotide sequence ID" value="NZ_CP024161.1"/>
</dbReference>
<dbReference type="EMBL" id="CP024161">
    <property type="protein sequence ID" value="ATP59603.1"/>
    <property type="molecule type" value="Genomic_DNA"/>
</dbReference>
<keyword evidence="2" id="KW-1185">Reference proteome</keyword>
<name>A0ABM6PQX1_9BACT</name>
<protein>
    <submittedName>
        <fullName evidence="1">Uncharacterized protein</fullName>
    </submittedName>
</protein>
<evidence type="ECO:0000313" key="1">
    <source>
        <dbReference type="EMBL" id="ATP59603.1"/>
    </source>
</evidence>